<dbReference type="InterPro" id="IPR029052">
    <property type="entry name" value="Metallo-depent_PP-like"/>
</dbReference>
<evidence type="ECO:0000259" key="1">
    <source>
        <dbReference type="Pfam" id="PF00149"/>
    </source>
</evidence>
<dbReference type="InterPro" id="IPR051158">
    <property type="entry name" value="Metallophosphoesterase_sf"/>
</dbReference>
<dbReference type="PANTHER" id="PTHR31302">
    <property type="entry name" value="TRANSMEMBRANE PROTEIN WITH METALLOPHOSPHOESTERASE DOMAIN-RELATED"/>
    <property type="match status" value="1"/>
</dbReference>
<name>A0A9D2HFV0_9FIRM</name>
<dbReference type="InterPro" id="IPR014578">
    <property type="entry name" value="Pesterase_CT488"/>
</dbReference>
<dbReference type="AlphaFoldDB" id="A0A9D2HFV0"/>
<comment type="caution">
    <text evidence="2">The sequence shown here is derived from an EMBL/GenBank/DDBJ whole genome shotgun (WGS) entry which is preliminary data.</text>
</comment>
<dbReference type="SUPFAM" id="SSF56300">
    <property type="entry name" value="Metallo-dependent phosphatases"/>
    <property type="match status" value="1"/>
</dbReference>
<dbReference type="PIRSF" id="PIRSF033094">
    <property type="entry name" value="Pesterase_CT488"/>
    <property type="match status" value="1"/>
</dbReference>
<dbReference type="GO" id="GO:0016787">
    <property type="term" value="F:hydrolase activity"/>
    <property type="evidence" value="ECO:0007669"/>
    <property type="project" value="InterPro"/>
</dbReference>
<reference evidence="2" key="2">
    <citation type="submission" date="2021-04" db="EMBL/GenBank/DDBJ databases">
        <authorList>
            <person name="Gilroy R."/>
        </authorList>
    </citation>
    <scope>NUCLEOTIDE SEQUENCE</scope>
    <source>
        <strain evidence="2">CHK178-16964</strain>
    </source>
</reference>
<dbReference type="Pfam" id="PF00149">
    <property type="entry name" value="Metallophos"/>
    <property type="match status" value="1"/>
</dbReference>
<dbReference type="PANTHER" id="PTHR31302:SF22">
    <property type="entry name" value="PHOSPHOESTERASE"/>
    <property type="match status" value="1"/>
</dbReference>
<feature type="domain" description="Calcineurin-like phosphoesterase" evidence="1">
    <location>
        <begin position="3"/>
        <end position="211"/>
    </location>
</feature>
<reference evidence="2" key="1">
    <citation type="journal article" date="2021" name="PeerJ">
        <title>Extensive microbial diversity within the chicken gut microbiome revealed by metagenomics and culture.</title>
        <authorList>
            <person name="Gilroy R."/>
            <person name="Ravi A."/>
            <person name="Getino M."/>
            <person name="Pursley I."/>
            <person name="Horton D.L."/>
            <person name="Alikhan N.F."/>
            <person name="Baker D."/>
            <person name="Gharbi K."/>
            <person name="Hall N."/>
            <person name="Watson M."/>
            <person name="Adriaenssens E.M."/>
            <person name="Foster-Nyarko E."/>
            <person name="Jarju S."/>
            <person name="Secka A."/>
            <person name="Antonio M."/>
            <person name="Oren A."/>
            <person name="Chaudhuri R.R."/>
            <person name="La Ragione R."/>
            <person name="Hildebrand F."/>
            <person name="Pallen M.J."/>
        </authorList>
    </citation>
    <scope>NUCLEOTIDE SEQUENCE</scope>
    <source>
        <strain evidence="2">CHK178-16964</strain>
    </source>
</reference>
<dbReference type="EMBL" id="DWZA01000042">
    <property type="protein sequence ID" value="HJA70876.1"/>
    <property type="molecule type" value="Genomic_DNA"/>
</dbReference>
<accession>A0A9D2HFV0</accession>
<dbReference type="InterPro" id="IPR004843">
    <property type="entry name" value="Calcineurin-like_PHP"/>
</dbReference>
<evidence type="ECO:0000313" key="3">
    <source>
        <dbReference type="Proteomes" id="UP000823900"/>
    </source>
</evidence>
<proteinExistence type="predicted"/>
<gene>
    <name evidence="2" type="ORF">IAA07_04750</name>
</gene>
<protein>
    <submittedName>
        <fullName evidence="2">Metallophosphoesterase</fullName>
    </submittedName>
</protein>
<organism evidence="2 3">
    <name type="scientific">Candidatus Lachnoclostridium stercoravium</name>
    <dbReference type="NCBI Taxonomy" id="2838633"/>
    <lineage>
        <taxon>Bacteria</taxon>
        <taxon>Bacillati</taxon>
        <taxon>Bacillota</taxon>
        <taxon>Clostridia</taxon>
        <taxon>Lachnospirales</taxon>
        <taxon>Lachnospiraceae</taxon>
    </lineage>
</organism>
<evidence type="ECO:0000313" key="2">
    <source>
        <dbReference type="EMBL" id="HJA70876.1"/>
    </source>
</evidence>
<dbReference type="Gene3D" id="3.60.21.10">
    <property type="match status" value="1"/>
</dbReference>
<dbReference type="Proteomes" id="UP000823900">
    <property type="component" value="Unassembled WGS sequence"/>
</dbReference>
<sequence length="246" mass="28363">MALYALGDLHLSFQAGKPMDAFGKVWKHHEKKIEKYAGQIVKPEDTLVLTGDHSWGRKLAECQEDLAFIERLPGRKILLRGNHDMFWDANKTDRLNKEYQGKLFFLQNNFAAYEDYALVGTKGYTFEGPFYLDRRGALAGWDEEQEKRAKKLVKREMARLHESFQQAKAAGYEKFIMFLHYPPTNILEKTSPFTEIAEEYGVTAVVYSHCHGESRFGDSIRGTFHGIRYMLVSGDYLDFHPALILP</sequence>